<gene>
    <name evidence="1" type="ORF">RHMOL_Rhmol05G0064100</name>
</gene>
<sequence length="113" mass="12055">MKPHPIDLEAEPSSEDESEDISSQVASTNSIATQSVSEPLSLDLTLTFNSTITTEDLPTKDSAAFSISSASESSNARASSLIHEFSLAISVTGSSSAHRHLAAIRMHTRERQP</sequence>
<evidence type="ECO:0000313" key="2">
    <source>
        <dbReference type="Proteomes" id="UP001062846"/>
    </source>
</evidence>
<evidence type="ECO:0000313" key="1">
    <source>
        <dbReference type="EMBL" id="KAI8554013.1"/>
    </source>
</evidence>
<protein>
    <submittedName>
        <fullName evidence="1">Uncharacterized protein</fullName>
    </submittedName>
</protein>
<dbReference type="EMBL" id="CM046392">
    <property type="protein sequence ID" value="KAI8554013.1"/>
    <property type="molecule type" value="Genomic_DNA"/>
</dbReference>
<reference evidence="1" key="1">
    <citation type="submission" date="2022-02" db="EMBL/GenBank/DDBJ databases">
        <title>Plant Genome Project.</title>
        <authorList>
            <person name="Zhang R.-G."/>
        </authorList>
    </citation>
    <scope>NUCLEOTIDE SEQUENCE</scope>
    <source>
        <strain evidence="1">AT1</strain>
    </source>
</reference>
<name>A0ACC0NKW5_RHOML</name>
<proteinExistence type="predicted"/>
<comment type="caution">
    <text evidence="1">The sequence shown here is derived from an EMBL/GenBank/DDBJ whole genome shotgun (WGS) entry which is preliminary data.</text>
</comment>
<dbReference type="Proteomes" id="UP001062846">
    <property type="component" value="Chromosome 5"/>
</dbReference>
<accession>A0ACC0NKW5</accession>
<organism evidence="1 2">
    <name type="scientific">Rhododendron molle</name>
    <name type="common">Chinese azalea</name>
    <name type="synonym">Azalea mollis</name>
    <dbReference type="NCBI Taxonomy" id="49168"/>
    <lineage>
        <taxon>Eukaryota</taxon>
        <taxon>Viridiplantae</taxon>
        <taxon>Streptophyta</taxon>
        <taxon>Embryophyta</taxon>
        <taxon>Tracheophyta</taxon>
        <taxon>Spermatophyta</taxon>
        <taxon>Magnoliopsida</taxon>
        <taxon>eudicotyledons</taxon>
        <taxon>Gunneridae</taxon>
        <taxon>Pentapetalae</taxon>
        <taxon>asterids</taxon>
        <taxon>Ericales</taxon>
        <taxon>Ericaceae</taxon>
        <taxon>Ericoideae</taxon>
        <taxon>Rhodoreae</taxon>
        <taxon>Rhododendron</taxon>
    </lineage>
</organism>
<keyword evidence="2" id="KW-1185">Reference proteome</keyword>